<dbReference type="Proteomes" id="UP001490816">
    <property type="component" value="Unassembled WGS sequence"/>
</dbReference>
<name>A0ABV1F986_9FIRM</name>
<proteinExistence type="predicted"/>
<keyword evidence="2" id="KW-1185">Reference proteome</keyword>
<dbReference type="EMBL" id="JBBMEZ010000013">
    <property type="protein sequence ID" value="MEQ2469935.1"/>
    <property type="molecule type" value="Genomic_DNA"/>
</dbReference>
<reference evidence="1 2" key="1">
    <citation type="submission" date="2024-03" db="EMBL/GenBank/DDBJ databases">
        <title>Human intestinal bacterial collection.</title>
        <authorList>
            <person name="Pauvert C."/>
            <person name="Hitch T.C.A."/>
            <person name="Clavel T."/>
        </authorList>
    </citation>
    <scope>NUCLEOTIDE SEQUENCE [LARGE SCALE GENOMIC DNA]</scope>
    <source>
        <strain evidence="1 2">CLA-JM-H38</strain>
    </source>
</reference>
<organism evidence="1 2">
    <name type="scientific">Ruminococcoides intestinale</name>
    <dbReference type="NCBI Taxonomy" id="3133162"/>
    <lineage>
        <taxon>Bacteria</taxon>
        <taxon>Bacillati</taxon>
        <taxon>Bacillota</taxon>
        <taxon>Clostridia</taxon>
        <taxon>Eubacteriales</taxon>
        <taxon>Oscillospiraceae</taxon>
        <taxon>Ruminococcoides</taxon>
    </lineage>
</organism>
<evidence type="ECO:0000313" key="2">
    <source>
        <dbReference type="Proteomes" id="UP001490816"/>
    </source>
</evidence>
<evidence type="ECO:0008006" key="3">
    <source>
        <dbReference type="Google" id="ProtNLM"/>
    </source>
</evidence>
<protein>
    <recommendedName>
        <fullName evidence="3">DUF2262 domain-containing protein</fullName>
    </recommendedName>
</protein>
<sequence length="296" mass="34051">MNCKRKIHEKLVFENAPQNPEAIKGIRAYLLALLSYATMSKRCENADFDLHIDIEGDETLFETEDESAGEIIQKLGNHGGFTIDITCSGKFVNIGNCSDEEFITVACFPDRVPSIFDCLENSGEKDFKYGKIAYFDGIDLWLSQYIDDKTCMDNVFDFGDIVEKKDFAISNLWNSEMFLVIAFDFEKYHDEAEEIKNIIERYIYVDDEKAFKKCRKKWDEEMIIGIDGVQWIPENVGEIVAFTDEINEVLARLDRDEDVGIESYGLFCNMDEFFSAQIYADNEEHCFKVVAVQSVV</sequence>
<gene>
    <name evidence="1" type="ORF">WMO39_06255</name>
</gene>
<evidence type="ECO:0000313" key="1">
    <source>
        <dbReference type="EMBL" id="MEQ2469935.1"/>
    </source>
</evidence>
<dbReference type="RefSeq" id="WP_147339853.1">
    <property type="nucleotide sequence ID" value="NZ_JBBMEZ010000013.1"/>
</dbReference>
<accession>A0ABV1F986</accession>
<comment type="caution">
    <text evidence="1">The sequence shown here is derived from an EMBL/GenBank/DDBJ whole genome shotgun (WGS) entry which is preliminary data.</text>
</comment>